<evidence type="ECO:0000256" key="1">
    <source>
        <dbReference type="SAM" id="Phobius"/>
    </source>
</evidence>
<keyword evidence="1" id="KW-0812">Transmembrane</keyword>
<reference evidence="4" key="1">
    <citation type="journal article" date="2020" name="ISME J.">
        <title>Comparative genomics reveals insights into cyanobacterial evolution and habitat adaptation.</title>
        <authorList>
            <person name="Chen M.Y."/>
            <person name="Teng W.K."/>
            <person name="Zhao L."/>
            <person name="Hu C.X."/>
            <person name="Zhou Y.K."/>
            <person name="Han B.P."/>
            <person name="Song L.R."/>
            <person name="Shu W.S."/>
        </authorList>
    </citation>
    <scope>NUCLEOTIDE SEQUENCE [LARGE SCALE GENOMIC DNA]</scope>
    <source>
        <strain evidence="4">FACHB-251</strain>
    </source>
</reference>
<keyword evidence="4" id="KW-1185">Reference proteome</keyword>
<proteinExistence type="predicted"/>
<dbReference type="InterPro" id="IPR007484">
    <property type="entry name" value="Peptidase_M28"/>
</dbReference>
<evidence type="ECO:0000313" key="4">
    <source>
        <dbReference type="Proteomes" id="UP000662185"/>
    </source>
</evidence>
<dbReference type="EMBL" id="JACJQU010000021">
    <property type="protein sequence ID" value="MBD2296317.1"/>
    <property type="molecule type" value="Genomic_DNA"/>
</dbReference>
<dbReference type="AlphaFoldDB" id="A0A927A1M8"/>
<evidence type="ECO:0000259" key="2">
    <source>
        <dbReference type="Pfam" id="PF04389"/>
    </source>
</evidence>
<protein>
    <submittedName>
        <fullName evidence="3">M28 family peptidase</fullName>
    </submittedName>
</protein>
<dbReference type="RefSeq" id="WP_190564439.1">
    <property type="nucleotide sequence ID" value="NZ_JACJQU010000021.1"/>
</dbReference>
<dbReference type="GO" id="GO:0006508">
    <property type="term" value="P:proteolysis"/>
    <property type="evidence" value="ECO:0007669"/>
    <property type="project" value="InterPro"/>
</dbReference>
<dbReference type="InterPro" id="IPR045175">
    <property type="entry name" value="M28_fam"/>
</dbReference>
<gene>
    <name evidence="3" type="ORF">H6G06_23245</name>
</gene>
<feature type="domain" description="Peptidase M28" evidence="2">
    <location>
        <begin position="121"/>
        <end position="337"/>
    </location>
</feature>
<dbReference type="GO" id="GO:0008235">
    <property type="term" value="F:metalloexopeptidase activity"/>
    <property type="evidence" value="ECO:0007669"/>
    <property type="project" value="InterPro"/>
</dbReference>
<dbReference type="SUPFAM" id="SSF53187">
    <property type="entry name" value="Zn-dependent exopeptidases"/>
    <property type="match status" value="1"/>
</dbReference>
<feature type="transmembrane region" description="Helical" evidence="1">
    <location>
        <begin position="20"/>
        <end position="44"/>
    </location>
</feature>
<name>A0A927A1M8_9NOST</name>
<dbReference type="Pfam" id="PF04389">
    <property type="entry name" value="Peptidase_M28"/>
    <property type="match status" value="1"/>
</dbReference>
<dbReference type="Proteomes" id="UP000662185">
    <property type="component" value="Unassembled WGS sequence"/>
</dbReference>
<dbReference type="PANTHER" id="PTHR12147:SF26">
    <property type="entry name" value="PEPTIDASE M28 DOMAIN-CONTAINING PROTEIN"/>
    <property type="match status" value="1"/>
</dbReference>
<sequence>MKKSVSKSRFQLQIISKPALVRLSVLVAIFLVLSIWGWWMMFWMPKQSYQGQLPPLQPQEIVLEKLLKQDLQKLSVEIGIRNYSQYQKLNNAKDFLITSLHQAGYKVNQQEYKIDNKSYYNIEVEHKGLKKPDEIIIVGGHYDSAFTSPGANDNGTGAVATLELAKIFANKKTNRTIRFVEFTNEEPPFFWTENMGSLVYAKQLHQHNENVLAMLSLETIGYFSDQPGSQQYPFPLDLLYPNQGNFISFIGNINSGDLVKKAVGSFRRHVQFPSQGTALPGWIPGVGWSDQWSFWEQGYPGIMVTDTAPYRYQYYHTDEDTIDKIDFEKLTRVVNGLVNVISDLAT</sequence>
<dbReference type="Gene3D" id="3.40.630.10">
    <property type="entry name" value="Zn peptidases"/>
    <property type="match status" value="1"/>
</dbReference>
<dbReference type="PANTHER" id="PTHR12147">
    <property type="entry name" value="METALLOPEPTIDASE M28 FAMILY MEMBER"/>
    <property type="match status" value="1"/>
</dbReference>
<comment type="caution">
    <text evidence="3">The sequence shown here is derived from an EMBL/GenBank/DDBJ whole genome shotgun (WGS) entry which is preliminary data.</text>
</comment>
<accession>A0A927A1M8</accession>
<keyword evidence="1" id="KW-0472">Membrane</keyword>
<evidence type="ECO:0000313" key="3">
    <source>
        <dbReference type="EMBL" id="MBD2296317.1"/>
    </source>
</evidence>
<organism evidence="3 4">
    <name type="scientific">Anabaena sphaerica FACHB-251</name>
    <dbReference type="NCBI Taxonomy" id="2692883"/>
    <lineage>
        <taxon>Bacteria</taxon>
        <taxon>Bacillati</taxon>
        <taxon>Cyanobacteriota</taxon>
        <taxon>Cyanophyceae</taxon>
        <taxon>Nostocales</taxon>
        <taxon>Nostocaceae</taxon>
        <taxon>Anabaena</taxon>
    </lineage>
</organism>
<keyword evidence="1" id="KW-1133">Transmembrane helix</keyword>